<feature type="transmembrane region" description="Helical" evidence="1">
    <location>
        <begin position="28"/>
        <end position="46"/>
    </location>
</feature>
<keyword evidence="1" id="KW-0472">Membrane</keyword>
<comment type="caution">
    <text evidence="2">The sequence shown here is derived from an EMBL/GenBank/DDBJ whole genome shotgun (WGS) entry which is preliminary data.</text>
</comment>
<keyword evidence="1" id="KW-1133">Transmembrane helix</keyword>
<organism evidence="2 3">
    <name type="scientific">Paremcibacter congregatus</name>
    <dbReference type="NCBI Taxonomy" id="2043170"/>
    <lineage>
        <taxon>Bacteria</taxon>
        <taxon>Pseudomonadati</taxon>
        <taxon>Pseudomonadota</taxon>
        <taxon>Alphaproteobacteria</taxon>
        <taxon>Emcibacterales</taxon>
        <taxon>Emcibacteraceae</taxon>
        <taxon>Paremcibacter</taxon>
    </lineage>
</organism>
<reference evidence="2 3" key="1">
    <citation type="submission" date="2017-10" db="EMBL/GenBank/DDBJ databases">
        <title>Frigbacter circumglobatus gen. nov. sp. nov., isolated from sediment cultured in situ.</title>
        <authorList>
            <person name="Zhao Z."/>
        </authorList>
    </citation>
    <scope>NUCLEOTIDE SEQUENCE [LARGE SCALE GENOMIC DNA]</scope>
    <source>
        <strain evidence="2 3">ZYL</strain>
    </source>
</reference>
<proteinExistence type="predicted"/>
<accession>A0A2G4YRY3</accession>
<feature type="transmembrane region" description="Helical" evidence="1">
    <location>
        <begin position="53"/>
        <end position="74"/>
    </location>
</feature>
<dbReference type="RefSeq" id="WP_099474149.1">
    <property type="nucleotide sequence ID" value="NZ_CP041025.1"/>
</dbReference>
<sequence length="81" mass="8985">MGILILIFFGGVVGYIVCSRAGAMRLSFMWAVIFGLVYMALIFIFSDTGYAEVLRVFPAILLPLLLGAWLGSLWGKKMSKY</sequence>
<name>A0A2G4YRY3_9PROT</name>
<evidence type="ECO:0000313" key="3">
    <source>
        <dbReference type="Proteomes" id="UP000229730"/>
    </source>
</evidence>
<gene>
    <name evidence="2" type="ORF">CRD36_13580</name>
</gene>
<dbReference type="AlphaFoldDB" id="A0A2G4YRY3"/>
<dbReference type="Proteomes" id="UP000229730">
    <property type="component" value="Unassembled WGS sequence"/>
</dbReference>
<protein>
    <submittedName>
        <fullName evidence="2">Uncharacterized protein</fullName>
    </submittedName>
</protein>
<evidence type="ECO:0000256" key="1">
    <source>
        <dbReference type="SAM" id="Phobius"/>
    </source>
</evidence>
<dbReference type="InParanoid" id="A0A2G4YRY3"/>
<evidence type="ECO:0000313" key="2">
    <source>
        <dbReference type="EMBL" id="PHZ84216.1"/>
    </source>
</evidence>
<keyword evidence="1" id="KW-0812">Transmembrane</keyword>
<keyword evidence="3" id="KW-1185">Reference proteome</keyword>
<dbReference type="EMBL" id="PDEM01000025">
    <property type="protein sequence ID" value="PHZ84216.1"/>
    <property type="molecule type" value="Genomic_DNA"/>
</dbReference>